<proteinExistence type="predicted"/>
<dbReference type="PROSITE" id="PS51123">
    <property type="entry name" value="OMPA_2"/>
    <property type="match status" value="1"/>
</dbReference>
<reference evidence="4" key="1">
    <citation type="submission" date="2024-02" db="EMBL/GenBank/DDBJ databases">
        <title>Tomenella chthoni gen. nov. sp. nov., a member of the family Jonesiaceae isolated from bat guano.</title>
        <authorList>
            <person name="Miller S.L."/>
            <person name="King J."/>
            <person name="Sankaranarayanan K."/>
            <person name="Lawson P.A."/>
        </authorList>
    </citation>
    <scope>NUCLEOTIDE SEQUENCE</scope>
    <source>
        <strain evidence="4">BS-20</strain>
    </source>
</reference>
<keyword evidence="1" id="KW-0472">Membrane</keyword>
<evidence type="ECO:0000313" key="4">
    <source>
        <dbReference type="EMBL" id="XBH22374.1"/>
    </source>
</evidence>
<feature type="region of interest" description="Disordered" evidence="2">
    <location>
        <begin position="297"/>
        <end position="336"/>
    </location>
</feature>
<dbReference type="AlphaFoldDB" id="A0AAU7DYE2"/>
<evidence type="ECO:0000259" key="3">
    <source>
        <dbReference type="PROSITE" id="PS51123"/>
    </source>
</evidence>
<dbReference type="InterPro" id="IPR006665">
    <property type="entry name" value="OmpA-like"/>
</dbReference>
<gene>
    <name evidence="4" type="ORF">V5R04_03885</name>
</gene>
<protein>
    <submittedName>
        <fullName evidence="4">OmpA family protein</fullName>
    </submittedName>
</protein>
<dbReference type="InterPro" id="IPR036737">
    <property type="entry name" value="OmpA-like_sf"/>
</dbReference>
<sequence>MGTAAATGVDNEGNPIDGAPGEIPMLGTFSYDYFGKASGVPIIGAVHSVQRLENGTGVYYSVGVPSDQGATEFRSGYLNPSTMPYKPNHAAHVALVDSANLTAYRLLATERGLVTDARYLTVPANALSVLYAVFPALPKDVSVVDLQFAFGSTATAIPVTDAPLGPQVAQEFTMLGQGWPAFPSADVIALANPTAATFDLASRSQEVSGATETEHFAHEVEVSLNADFFFVPGSAELNPDAQERISQLGALLRAQGTGEVTIVGHTDSVPDPTLGNEQLSKDRAAAVGKVLTDALGPSANISTSGVADKEPVASNATDTGKVKNHRVTTTHQGKES</sequence>
<dbReference type="Pfam" id="PF00691">
    <property type="entry name" value="OmpA"/>
    <property type="match status" value="1"/>
</dbReference>
<dbReference type="CDD" id="cd07185">
    <property type="entry name" value="OmpA_C-like"/>
    <property type="match status" value="1"/>
</dbReference>
<dbReference type="PANTHER" id="PTHR30329:SF21">
    <property type="entry name" value="LIPOPROTEIN YIAD-RELATED"/>
    <property type="match status" value="1"/>
</dbReference>
<dbReference type="PANTHER" id="PTHR30329">
    <property type="entry name" value="STATOR ELEMENT OF FLAGELLAR MOTOR COMPLEX"/>
    <property type="match status" value="1"/>
</dbReference>
<evidence type="ECO:0000256" key="2">
    <source>
        <dbReference type="SAM" id="MobiDB-lite"/>
    </source>
</evidence>
<accession>A0AAU7DYE2</accession>
<name>A0AAU7DYE2_9MICO</name>
<dbReference type="GO" id="GO:0016020">
    <property type="term" value="C:membrane"/>
    <property type="evidence" value="ECO:0007669"/>
    <property type="project" value="UniProtKB-UniRule"/>
</dbReference>
<feature type="domain" description="OmpA-like" evidence="3">
    <location>
        <begin position="217"/>
        <end position="335"/>
    </location>
</feature>
<dbReference type="EMBL" id="CP146203">
    <property type="protein sequence ID" value="XBH22374.1"/>
    <property type="molecule type" value="Genomic_DNA"/>
</dbReference>
<dbReference type="InterPro" id="IPR050330">
    <property type="entry name" value="Bact_OuterMem_StrucFunc"/>
</dbReference>
<dbReference type="SUPFAM" id="SSF103088">
    <property type="entry name" value="OmpA-like"/>
    <property type="match status" value="1"/>
</dbReference>
<dbReference type="Gene3D" id="3.30.1330.60">
    <property type="entry name" value="OmpA-like domain"/>
    <property type="match status" value="1"/>
</dbReference>
<evidence type="ECO:0000256" key="1">
    <source>
        <dbReference type="PROSITE-ProRule" id="PRU00473"/>
    </source>
</evidence>
<organism evidence="4">
    <name type="scientific">Jonesiaceae bacterium BS-20</name>
    <dbReference type="NCBI Taxonomy" id="3120821"/>
    <lineage>
        <taxon>Bacteria</taxon>
        <taxon>Bacillati</taxon>
        <taxon>Actinomycetota</taxon>
        <taxon>Actinomycetes</taxon>
        <taxon>Micrococcales</taxon>
        <taxon>Jonesiaceae</taxon>
    </lineage>
</organism>